<evidence type="ECO:0000313" key="2">
    <source>
        <dbReference type="EMBL" id="THG20920.1"/>
    </source>
</evidence>
<accession>A0A4S4EVD1</accession>
<evidence type="ECO:0000313" key="3">
    <source>
        <dbReference type="Proteomes" id="UP000306102"/>
    </source>
</evidence>
<evidence type="ECO:0008006" key="4">
    <source>
        <dbReference type="Google" id="ProtNLM"/>
    </source>
</evidence>
<keyword evidence="3" id="KW-1185">Reference proteome</keyword>
<proteinExistence type="predicted"/>
<dbReference type="AlphaFoldDB" id="A0A4S4EVD1"/>
<sequence>MASTTESNHHYHQQQQHHNRQHISSNLSRLIQSTASNLSSLIIPFHTPKPISSSTTPSKICVPLRFAHSAPQFLSLTPPSSFFESTQTDSPSSPSSSSPALKDMPSPSGSGSGSGFPSTVRISSLNSAGKGGPAFVGQVFSMCDLSGTGLMAVSTHFDIPFISKRTPEWVKKMFAAVTKSQRNGPVFRFFIDLGDAVSYVKRLNIPSGVVGACRLDLAYEHFKVKEANKLLKTISQNGGRKRVDGVPVFSAQNLDIAIATTDGIKWYTPYFFDKNMLDNILEESVDQHFHSLIQTRNLQRRRDVIDDNLAAEMTEETAESVWEPPERGVVVFVRGQGGGGGGGGRREGEQLNSKFDEEKSCMFLCLSTLSLFVILSISCSVFLFEWSEVLWEDTMALWELLSSWRWHKITILRERTEAVLE</sequence>
<dbReference type="PANTHER" id="PTHR35138">
    <property type="entry name" value="OS01G0225300 PROTEIN"/>
    <property type="match status" value="1"/>
</dbReference>
<feature type="compositionally biased region" description="Low complexity" evidence="1">
    <location>
        <begin position="90"/>
        <end position="109"/>
    </location>
</feature>
<organism evidence="2 3">
    <name type="scientific">Camellia sinensis var. sinensis</name>
    <name type="common">China tea</name>
    <dbReference type="NCBI Taxonomy" id="542762"/>
    <lineage>
        <taxon>Eukaryota</taxon>
        <taxon>Viridiplantae</taxon>
        <taxon>Streptophyta</taxon>
        <taxon>Embryophyta</taxon>
        <taxon>Tracheophyta</taxon>
        <taxon>Spermatophyta</taxon>
        <taxon>Magnoliopsida</taxon>
        <taxon>eudicotyledons</taxon>
        <taxon>Gunneridae</taxon>
        <taxon>Pentapetalae</taxon>
        <taxon>asterids</taxon>
        <taxon>Ericales</taxon>
        <taxon>Theaceae</taxon>
        <taxon>Camellia</taxon>
    </lineage>
</organism>
<dbReference type="PANTHER" id="PTHR35138:SF1">
    <property type="entry name" value="MYB-LIKE DOMAIN-CONTAINING PROTEIN"/>
    <property type="match status" value="1"/>
</dbReference>
<comment type="caution">
    <text evidence="2">The sequence shown here is derived from an EMBL/GenBank/DDBJ whole genome shotgun (WGS) entry which is preliminary data.</text>
</comment>
<reference evidence="2 3" key="1">
    <citation type="journal article" date="2018" name="Proc. Natl. Acad. Sci. U.S.A.">
        <title>Draft genome sequence of Camellia sinensis var. sinensis provides insights into the evolution of the tea genome and tea quality.</title>
        <authorList>
            <person name="Wei C."/>
            <person name="Yang H."/>
            <person name="Wang S."/>
            <person name="Zhao J."/>
            <person name="Liu C."/>
            <person name="Gao L."/>
            <person name="Xia E."/>
            <person name="Lu Y."/>
            <person name="Tai Y."/>
            <person name="She G."/>
            <person name="Sun J."/>
            <person name="Cao H."/>
            <person name="Tong W."/>
            <person name="Gao Q."/>
            <person name="Li Y."/>
            <person name="Deng W."/>
            <person name="Jiang X."/>
            <person name="Wang W."/>
            <person name="Chen Q."/>
            <person name="Zhang S."/>
            <person name="Li H."/>
            <person name="Wu J."/>
            <person name="Wang P."/>
            <person name="Li P."/>
            <person name="Shi C."/>
            <person name="Zheng F."/>
            <person name="Jian J."/>
            <person name="Huang B."/>
            <person name="Shan D."/>
            <person name="Shi M."/>
            <person name="Fang C."/>
            <person name="Yue Y."/>
            <person name="Li F."/>
            <person name="Li D."/>
            <person name="Wei S."/>
            <person name="Han B."/>
            <person name="Jiang C."/>
            <person name="Yin Y."/>
            <person name="Xia T."/>
            <person name="Zhang Z."/>
            <person name="Bennetzen J.L."/>
            <person name="Zhao S."/>
            <person name="Wan X."/>
        </authorList>
    </citation>
    <scope>NUCLEOTIDE SEQUENCE [LARGE SCALE GENOMIC DNA]</scope>
    <source>
        <strain evidence="3">cv. Shuchazao</strain>
        <tissue evidence="2">Leaf</tissue>
    </source>
</reference>
<name>A0A4S4EVD1_CAMSN</name>
<gene>
    <name evidence="2" type="ORF">TEA_017696</name>
</gene>
<evidence type="ECO:0000256" key="1">
    <source>
        <dbReference type="SAM" id="MobiDB-lite"/>
    </source>
</evidence>
<feature type="compositionally biased region" description="Basic residues" evidence="1">
    <location>
        <begin position="10"/>
        <end position="21"/>
    </location>
</feature>
<dbReference type="STRING" id="542762.A0A4S4EVD1"/>
<dbReference type="EMBL" id="SDRB02001658">
    <property type="protein sequence ID" value="THG20920.1"/>
    <property type="molecule type" value="Genomic_DNA"/>
</dbReference>
<feature type="region of interest" description="Disordered" evidence="1">
    <location>
        <begin position="80"/>
        <end position="116"/>
    </location>
</feature>
<protein>
    <recommendedName>
        <fullName evidence="4">Tic22-like family protein</fullName>
    </recommendedName>
</protein>
<feature type="region of interest" description="Disordered" evidence="1">
    <location>
        <begin position="1"/>
        <end position="24"/>
    </location>
</feature>
<dbReference type="Proteomes" id="UP000306102">
    <property type="component" value="Unassembled WGS sequence"/>
</dbReference>
<feature type="compositionally biased region" description="Polar residues" evidence="1">
    <location>
        <begin position="80"/>
        <end position="89"/>
    </location>
</feature>